<protein>
    <submittedName>
        <fullName evidence="2">Phage tail tube protein</fullName>
    </submittedName>
</protein>
<reference evidence="2" key="1">
    <citation type="submission" date="2022-07" db="EMBL/GenBank/DDBJ databases">
        <authorList>
            <person name="Li W.-J."/>
            <person name="Deng Q.-Q."/>
        </authorList>
    </citation>
    <scope>NUCLEOTIDE SEQUENCE</scope>
    <source>
        <strain evidence="2">SYSU M60031</strain>
    </source>
</reference>
<sequence>MAQLSMGTKFMIGSNSVAELTNIGGLELSADTKDVTTLDSGGWKQFIQGVKDAGEVSLSGFFNAGDTNGQTALYNAFTAGSILAYTILFPFGASWTFNAIVTKIGTGADLEDTVSFDATLKVTGQPSLGLTSSAGLSALSLSGTGGSLTPAFANGTSLYSYSGVTGTSVTVTATGANQTIALYVDGVFNQNLTSGTASSAITLSGIGVRKLTIVAAEAAKAPRVYEINVAKTA</sequence>
<proteinExistence type="predicted"/>
<dbReference type="Proteomes" id="UP001156102">
    <property type="component" value="Unassembled WGS sequence"/>
</dbReference>
<dbReference type="Gene3D" id="4.10.410.40">
    <property type="match status" value="1"/>
</dbReference>
<dbReference type="AlphaFoldDB" id="A0AA41XAG7"/>
<dbReference type="EMBL" id="JANCLT010000007">
    <property type="protein sequence ID" value="MCP8969724.1"/>
    <property type="molecule type" value="Genomic_DNA"/>
</dbReference>
<dbReference type="Pfam" id="PF16461">
    <property type="entry name" value="Phage_TTP_12"/>
    <property type="match status" value="1"/>
</dbReference>
<evidence type="ECO:0000259" key="1">
    <source>
        <dbReference type="Pfam" id="PF16461"/>
    </source>
</evidence>
<keyword evidence="3" id="KW-1185">Reference proteome</keyword>
<comment type="caution">
    <text evidence="2">The sequence shown here is derived from an EMBL/GenBank/DDBJ whole genome shotgun (WGS) entry which is preliminary data.</text>
</comment>
<accession>A0AA41XAG7</accession>
<gene>
    <name evidence="2" type="ORF">NK662_14430</name>
</gene>
<evidence type="ECO:0000313" key="3">
    <source>
        <dbReference type="Proteomes" id="UP001156102"/>
    </source>
</evidence>
<evidence type="ECO:0000313" key="2">
    <source>
        <dbReference type="EMBL" id="MCP8969724.1"/>
    </source>
</evidence>
<organism evidence="2 3">
    <name type="scientific">Ectobacillus ponti</name>
    <dbReference type="NCBI Taxonomy" id="2961894"/>
    <lineage>
        <taxon>Bacteria</taxon>
        <taxon>Bacillati</taxon>
        <taxon>Bacillota</taxon>
        <taxon>Bacilli</taxon>
        <taxon>Bacillales</taxon>
        <taxon>Bacillaceae</taxon>
        <taxon>Ectobacillus</taxon>
    </lineage>
</organism>
<dbReference type="RefSeq" id="WP_254759645.1">
    <property type="nucleotide sequence ID" value="NZ_JANCLT010000007.1"/>
</dbReference>
<dbReference type="InterPro" id="IPR032494">
    <property type="entry name" value="Phage_TTP_N"/>
</dbReference>
<name>A0AA41XAG7_9BACI</name>
<dbReference type="NCBIfam" id="NF047353">
    <property type="entry name" value="tube_lmo2291"/>
    <property type="match status" value="1"/>
</dbReference>
<feature type="domain" description="Lambda phage tail tube protein N-terminal" evidence="1">
    <location>
        <begin position="17"/>
        <end position="128"/>
    </location>
</feature>